<feature type="region of interest" description="Disordered" evidence="1">
    <location>
        <begin position="18"/>
        <end position="55"/>
    </location>
</feature>
<gene>
    <name evidence="2" type="ORF">SPARVUS_LOCUS6422863</name>
</gene>
<comment type="caution">
    <text evidence="2">The sequence shown here is derived from an EMBL/GenBank/DDBJ whole genome shotgun (WGS) entry which is preliminary data.</text>
</comment>
<evidence type="ECO:0000313" key="2">
    <source>
        <dbReference type="EMBL" id="CAI9566730.1"/>
    </source>
</evidence>
<feature type="compositionally biased region" description="Basic residues" evidence="1">
    <location>
        <begin position="21"/>
        <end position="31"/>
    </location>
</feature>
<dbReference type="Proteomes" id="UP001162483">
    <property type="component" value="Unassembled WGS sequence"/>
</dbReference>
<keyword evidence="3" id="KW-1185">Reference proteome</keyword>
<sequence length="55" mass="6125">MLCSEWLCYAQPSRAVCPSRQGRRTVSKQRKPFSPSDILGNHRAPMGNHRSGPGD</sequence>
<accession>A0ABN9D465</accession>
<name>A0ABN9D465_9NEOB</name>
<proteinExistence type="predicted"/>
<evidence type="ECO:0000313" key="3">
    <source>
        <dbReference type="Proteomes" id="UP001162483"/>
    </source>
</evidence>
<reference evidence="2" key="1">
    <citation type="submission" date="2023-05" db="EMBL/GenBank/DDBJ databases">
        <authorList>
            <person name="Stuckert A."/>
        </authorList>
    </citation>
    <scope>NUCLEOTIDE SEQUENCE</scope>
</reference>
<evidence type="ECO:0000256" key="1">
    <source>
        <dbReference type="SAM" id="MobiDB-lite"/>
    </source>
</evidence>
<organism evidence="2 3">
    <name type="scientific">Staurois parvus</name>
    <dbReference type="NCBI Taxonomy" id="386267"/>
    <lineage>
        <taxon>Eukaryota</taxon>
        <taxon>Metazoa</taxon>
        <taxon>Chordata</taxon>
        <taxon>Craniata</taxon>
        <taxon>Vertebrata</taxon>
        <taxon>Euteleostomi</taxon>
        <taxon>Amphibia</taxon>
        <taxon>Batrachia</taxon>
        <taxon>Anura</taxon>
        <taxon>Neobatrachia</taxon>
        <taxon>Ranoidea</taxon>
        <taxon>Ranidae</taxon>
        <taxon>Staurois</taxon>
    </lineage>
</organism>
<protein>
    <submittedName>
        <fullName evidence="2">Uncharacterized protein</fullName>
    </submittedName>
</protein>
<dbReference type="EMBL" id="CATNWA010014058">
    <property type="protein sequence ID" value="CAI9566730.1"/>
    <property type="molecule type" value="Genomic_DNA"/>
</dbReference>